<accession>A0AAJ0AHA2</accession>
<dbReference type="GeneID" id="85465088"/>
<reference evidence="1" key="1">
    <citation type="submission" date="2021-06" db="EMBL/GenBank/DDBJ databases">
        <title>Comparative genomics, transcriptomics and evolutionary studies reveal genomic signatures of adaptation to plant cell wall in hemibiotrophic fungi.</title>
        <authorList>
            <consortium name="DOE Joint Genome Institute"/>
            <person name="Baroncelli R."/>
            <person name="Diaz J.F."/>
            <person name="Benocci T."/>
            <person name="Peng M."/>
            <person name="Battaglia E."/>
            <person name="Haridas S."/>
            <person name="Andreopoulos W."/>
            <person name="Labutti K."/>
            <person name="Pangilinan J."/>
            <person name="Floch G.L."/>
            <person name="Makela M.R."/>
            <person name="Henrissat B."/>
            <person name="Grigoriev I.V."/>
            <person name="Crouch J.A."/>
            <person name="De Vries R.P."/>
            <person name="Sukno S.A."/>
            <person name="Thon M.R."/>
        </authorList>
    </citation>
    <scope>NUCLEOTIDE SEQUENCE</scope>
    <source>
        <strain evidence="1">CBS 193.32</strain>
    </source>
</reference>
<dbReference type="Gene3D" id="2.160.20.10">
    <property type="entry name" value="Single-stranded right-handed beta-helix, Pectin lyase-like"/>
    <property type="match status" value="1"/>
</dbReference>
<evidence type="ECO:0000313" key="2">
    <source>
        <dbReference type="Proteomes" id="UP001224890"/>
    </source>
</evidence>
<dbReference type="EMBL" id="JAHMHR010000028">
    <property type="protein sequence ID" value="KAK1673872.1"/>
    <property type="molecule type" value="Genomic_DNA"/>
</dbReference>
<gene>
    <name evidence="1" type="ORF">BDP55DRAFT_746932</name>
</gene>
<organism evidence="1 2">
    <name type="scientific">Colletotrichum godetiae</name>
    <dbReference type="NCBI Taxonomy" id="1209918"/>
    <lineage>
        <taxon>Eukaryota</taxon>
        <taxon>Fungi</taxon>
        <taxon>Dikarya</taxon>
        <taxon>Ascomycota</taxon>
        <taxon>Pezizomycotina</taxon>
        <taxon>Sordariomycetes</taxon>
        <taxon>Hypocreomycetidae</taxon>
        <taxon>Glomerellales</taxon>
        <taxon>Glomerellaceae</taxon>
        <taxon>Colletotrichum</taxon>
        <taxon>Colletotrichum acutatum species complex</taxon>
    </lineage>
</organism>
<name>A0AAJ0AHA2_9PEZI</name>
<evidence type="ECO:0000313" key="1">
    <source>
        <dbReference type="EMBL" id="KAK1673872.1"/>
    </source>
</evidence>
<comment type="caution">
    <text evidence="1">The sequence shown here is derived from an EMBL/GenBank/DDBJ whole genome shotgun (WGS) entry which is preliminary data.</text>
</comment>
<dbReference type="InterPro" id="IPR012334">
    <property type="entry name" value="Pectin_lyas_fold"/>
</dbReference>
<proteinExistence type="predicted"/>
<feature type="non-terminal residue" evidence="1">
    <location>
        <position position="163"/>
    </location>
</feature>
<sequence>MWLWIADHIIDDSGLEDANDTMVHNSVYVARGLLVESTGPTWLYGTSSEHAVMYQYNFHNAASVFAAIIQTESPYYQLTPNPPAPFASSFGLFPGDPDYSCAASDEFSGCDESWAVVMRSYEEIVIACASLYSWRFSTYSQDCIGGQLCQKALVLLKGNRASV</sequence>
<dbReference type="Proteomes" id="UP001224890">
    <property type="component" value="Unassembled WGS sequence"/>
</dbReference>
<dbReference type="RefSeq" id="XP_060427875.1">
    <property type="nucleotide sequence ID" value="XM_060580562.1"/>
</dbReference>
<protein>
    <submittedName>
        <fullName evidence="1">Uncharacterized protein</fullName>
    </submittedName>
</protein>
<dbReference type="AlphaFoldDB" id="A0AAJ0AHA2"/>
<keyword evidence="2" id="KW-1185">Reference proteome</keyword>